<accession>A0A0D2FVI0</accession>
<gene>
    <name evidence="1" type="ORF">Z519_09184</name>
</gene>
<dbReference type="Proteomes" id="UP000053789">
    <property type="component" value="Unassembled WGS sequence"/>
</dbReference>
<dbReference type="AlphaFoldDB" id="A0A0D2FVI0"/>
<reference evidence="1" key="1">
    <citation type="submission" date="2015-01" db="EMBL/GenBank/DDBJ databases">
        <title>The Genome Sequence of Cladophialophora bantiana CBS 173.52.</title>
        <authorList>
            <consortium name="The Broad Institute Genomics Platform"/>
            <person name="Cuomo C."/>
            <person name="de Hoog S."/>
            <person name="Gorbushina A."/>
            <person name="Stielow B."/>
            <person name="Teixiera M."/>
            <person name="Abouelleil A."/>
            <person name="Chapman S.B."/>
            <person name="Priest M."/>
            <person name="Young S.K."/>
            <person name="Wortman J."/>
            <person name="Nusbaum C."/>
            <person name="Birren B."/>
        </authorList>
    </citation>
    <scope>NUCLEOTIDE SEQUENCE [LARGE SCALE GENOMIC DNA]</scope>
    <source>
        <strain evidence="1">CBS 173.52</strain>
    </source>
</reference>
<sequence length="268" mass="29931">MDCILIPDNVLMHMLVPDLGGPEYDNQGFQGYDERQGWNIAPLRNGDFAEACDRFFEFAFTVTGDISPDDLPENEAFVSMVVGAFIQTGILSESYRKPQGPDGQVTSIKQITLQTVSKEFLGKEDERKADAAWASQFTRCLQDAAAILMDLDFLLKFGGYIVPMPVHLALSVLVQSLNYYRVIFPRQQSQLGDNYFHAECRAFELKLLNDGGWCPNVTRRIFSSLGLGGLYYATLLPGFGLCKGRNKCDMSAGVTSNINHDKYEVIHD</sequence>
<dbReference type="HOGENOM" id="CLU_1038293_0_0_1"/>
<evidence type="ECO:0000313" key="2">
    <source>
        <dbReference type="Proteomes" id="UP000053789"/>
    </source>
</evidence>
<protein>
    <submittedName>
        <fullName evidence="1">Uncharacterized protein</fullName>
    </submittedName>
</protein>
<name>A0A0D2FVI0_CLAB1</name>
<dbReference type="EMBL" id="KN846993">
    <property type="protein sequence ID" value="KIW90537.1"/>
    <property type="molecule type" value="Genomic_DNA"/>
</dbReference>
<dbReference type="GeneID" id="27702112"/>
<evidence type="ECO:0000313" key="1">
    <source>
        <dbReference type="EMBL" id="KIW90537.1"/>
    </source>
</evidence>
<keyword evidence="2" id="KW-1185">Reference proteome</keyword>
<dbReference type="VEuPathDB" id="FungiDB:Z519_09184"/>
<dbReference type="OrthoDB" id="2426273at2759"/>
<dbReference type="RefSeq" id="XP_016617206.1">
    <property type="nucleotide sequence ID" value="XM_016766908.1"/>
</dbReference>
<proteinExistence type="predicted"/>
<organism evidence="1 2">
    <name type="scientific">Cladophialophora bantiana (strain ATCC 10958 / CBS 173.52 / CDC B-1940 / NIH 8579)</name>
    <name type="common">Xylohypha bantiana</name>
    <dbReference type="NCBI Taxonomy" id="1442370"/>
    <lineage>
        <taxon>Eukaryota</taxon>
        <taxon>Fungi</taxon>
        <taxon>Dikarya</taxon>
        <taxon>Ascomycota</taxon>
        <taxon>Pezizomycotina</taxon>
        <taxon>Eurotiomycetes</taxon>
        <taxon>Chaetothyriomycetidae</taxon>
        <taxon>Chaetothyriales</taxon>
        <taxon>Herpotrichiellaceae</taxon>
        <taxon>Cladophialophora</taxon>
    </lineage>
</organism>